<gene>
    <name evidence="1" type="ORF">SDC9_118623</name>
</gene>
<dbReference type="EMBL" id="VSSQ01024251">
    <property type="protein sequence ID" value="MPM71655.1"/>
    <property type="molecule type" value="Genomic_DNA"/>
</dbReference>
<evidence type="ECO:0000313" key="1">
    <source>
        <dbReference type="EMBL" id="MPM71655.1"/>
    </source>
</evidence>
<accession>A0A645C285</accession>
<proteinExistence type="predicted"/>
<dbReference type="AlphaFoldDB" id="A0A645C285"/>
<protein>
    <submittedName>
        <fullName evidence="1">Uncharacterized protein</fullName>
    </submittedName>
</protein>
<reference evidence="1" key="1">
    <citation type="submission" date="2019-08" db="EMBL/GenBank/DDBJ databases">
        <authorList>
            <person name="Kucharzyk K."/>
            <person name="Murdoch R.W."/>
            <person name="Higgins S."/>
            <person name="Loffler F."/>
        </authorList>
    </citation>
    <scope>NUCLEOTIDE SEQUENCE</scope>
</reference>
<organism evidence="1">
    <name type="scientific">bioreactor metagenome</name>
    <dbReference type="NCBI Taxonomy" id="1076179"/>
    <lineage>
        <taxon>unclassified sequences</taxon>
        <taxon>metagenomes</taxon>
        <taxon>ecological metagenomes</taxon>
    </lineage>
</organism>
<sequence>MNPIDDVPFKSNYISIKLYIVFFRNEYAKLIIYFTNNHSIYYFYLQNKDKSKETENKNTVYVLTRIMHTFAIFKLLYYEITIKYPCSYFVH</sequence>
<comment type="caution">
    <text evidence="1">The sequence shown here is derived from an EMBL/GenBank/DDBJ whole genome shotgun (WGS) entry which is preliminary data.</text>
</comment>
<name>A0A645C285_9ZZZZ</name>